<dbReference type="Proteomes" id="UP000774000">
    <property type="component" value="Unassembled WGS sequence"/>
</dbReference>
<proteinExistence type="inferred from homology"/>
<evidence type="ECO:0000256" key="4">
    <source>
        <dbReference type="ARBA" id="ARBA00012591"/>
    </source>
</evidence>
<dbReference type="GO" id="GO:0005975">
    <property type="term" value="P:carbohydrate metabolic process"/>
    <property type="evidence" value="ECO:0007669"/>
    <property type="project" value="InterPro"/>
</dbReference>
<comment type="cofactor">
    <cofactor evidence="2">
        <name>pyridoxal 5'-phosphate</name>
        <dbReference type="ChEBI" id="CHEBI:597326"/>
    </cofactor>
</comment>
<evidence type="ECO:0000256" key="6">
    <source>
        <dbReference type="ARBA" id="ARBA00022679"/>
    </source>
</evidence>
<reference evidence="11" key="1">
    <citation type="submission" date="2021-01" db="EMBL/GenBank/DDBJ databases">
        <title>Genomic Encyclopedia of Type Strains, Phase IV (KMG-IV): sequencing the most valuable type-strain genomes for metagenomic binning, comparative biology and taxonomic classification.</title>
        <authorList>
            <person name="Goeker M."/>
        </authorList>
    </citation>
    <scope>NUCLEOTIDE SEQUENCE</scope>
    <source>
        <strain evidence="11">DSM 23230</strain>
    </source>
</reference>
<dbReference type="PROSITE" id="PS00102">
    <property type="entry name" value="PHOSPHORYLASE"/>
    <property type="match status" value="1"/>
</dbReference>
<keyword evidence="8" id="KW-0119">Carbohydrate metabolism</keyword>
<accession>A0A939BSU8</accession>
<comment type="similarity">
    <text evidence="3">Belongs to the glycogen phosphorylase family.</text>
</comment>
<dbReference type="InterPro" id="IPR011834">
    <property type="entry name" value="Agluc_phsphrylas"/>
</dbReference>
<dbReference type="EMBL" id="JAFBDQ010000013">
    <property type="protein sequence ID" value="MBM7557526.1"/>
    <property type="molecule type" value="Genomic_DNA"/>
</dbReference>
<keyword evidence="5 11" id="KW-0328">Glycosyltransferase</keyword>
<evidence type="ECO:0000256" key="5">
    <source>
        <dbReference type="ARBA" id="ARBA00022676"/>
    </source>
</evidence>
<name>A0A939BSU8_9FIRM</name>
<dbReference type="SUPFAM" id="SSF53756">
    <property type="entry name" value="UDP-Glycosyltransferase/glycogen phosphorylase"/>
    <property type="match status" value="1"/>
</dbReference>
<dbReference type="RefSeq" id="WP_204702272.1">
    <property type="nucleotide sequence ID" value="NZ_JAFBDQ010000013.1"/>
</dbReference>
<evidence type="ECO:0000313" key="11">
    <source>
        <dbReference type="EMBL" id="MBM7557526.1"/>
    </source>
</evidence>
<dbReference type="NCBIfam" id="TIGR02094">
    <property type="entry name" value="more_P_ylases"/>
    <property type="match status" value="2"/>
</dbReference>
<sequence>MTKKKKAVQDPKVAYFCMEYGLDSKFNIYSGGLGILAGDHLKAAQEADYPLVGIGMLWKQGYHKQKITAQGEPYNAYYNYDYNFLEDTGVEVKVKIRNRPVYCKVWKVTEFDNADLYLLDTDLDKNFADDQWITGQLYGWFSEERIAQEMVLGVGGVKALKKLGIEVDLYHFNEGHAVFAGLELIRDKMDDKKVEFNEAQKSELKSSKTELDEKEKVKFAAAWEEVKEQIVFTTHTPVPEGNEKHAHHLLQYMGANLGLSIEEMVELGGAPFNLTTAALRLANKANGVSKLHKETAQEMWEEVEERAPIIGITNGVHSKTWVDKRMVNRFSEGSDEQIWGTHQELKLELLDYIEQETETRLDEEKLLIAFARRAADYKRSDLIFSDLKIIEQYLEEGTIQIVFSGKAHPLDDAGQQTVAKILEMVEQYPESIVFLEDYNIEIAKLLTRGCDLWLNNPRRPKEASGTSGMKAAMNGVLNLSILDGWWPEICRHGQNGWAIAVNPKTEADFSGSTKEKVAKLDEYDTKNLYDVLLNEVVPTYYSEQEQWIKMMKTSHRDTYQPFSAARMIREYYQRLYT</sequence>
<gene>
    <name evidence="11" type="ORF">JOC47_002392</name>
</gene>
<evidence type="ECO:0000313" key="12">
    <source>
        <dbReference type="Proteomes" id="UP000774000"/>
    </source>
</evidence>
<keyword evidence="10" id="KW-0175">Coiled coil</keyword>
<keyword evidence="7" id="KW-0663">Pyridoxal phosphate</keyword>
<evidence type="ECO:0000256" key="1">
    <source>
        <dbReference type="ARBA" id="ARBA00001275"/>
    </source>
</evidence>
<comment type="caution">
    <text evidence="11">The sequence shown here is derived from an EMBL/GenBank/DDBJ whole genome shotgun (WGS) entry which is preliminary data.</text>
</comment>
<evidence type="ECO:0000256" key="8">
    <source>
        <dbReference type="ARBA" id="ARBA00023277"/>
    </source>
</evidence>
<protein>
    <recommendedName>
        <fullName evidence="4">glycogen phosphorylase</fullName>
        <ecNumber evidence="4">2.4.1.1</ecNumber>
    </recommendedName>
</protein>
<dbReference type="GO" id="GO:0030170">
    <property type="term" value="F:pyridoxal phosphate binding"/>
    <property type="evidence" value="ECO:0007669"/>
    <property type="project" value="InterPro"/>
</dbReference>
<dbReference type="InterPro" id="IPR000811">
    <property type="entry name" value="Glyco_trans_35"/>
</dbReference>
<evidence type="ECO:0000256" key="7">
    <source>
        <dbReference type="ARBA" id="ARBA00022898"/>
    </source>
</evidence>
<dbReference type="InterPro" id="IPR035090">
    <property type="entry name" value="Pyridoxal_P_attach_site"/>
</dbReference>
<dbReference type="GO" id="GO:0008184">
    <property type="term" value="F:glycogen phosphorylase activity"/>
    <property type="evidence" value="ECO:0007669"/>
    <property type="project" value="InterPro"/>
</dbReference>
<dbReference type="AlphaFoldDB" id="A0A939BSU8"/>
<evidence type="ECO:0000256" key="3">
    <source>
        <dbReference type="ARBA" id="ARBA00006047"/>
    </source>
</evidence>
<dbReference type="InterPro" id="IPR052182">
    <property type="entry name" value="Glycogen/Maltodextrin_Phosph"/>
</dbReference>
<dbReference type="PANTHER" id="PTHR42655:SF1">
    <property type="entry name" value="GLYCOGEN PHOSPHORYLASE"/>
    <property type="match status" value="1"/>
</dbReference>
<comment type="function">
    <text evidence="9">Phosphorylase is an important allosteric enzyme in carbohydrate metabolism. Enzymes from different sources differ in their regulatory mechanisms and in their natural substrates. However, all known phosphorylases share catalytic and structural properties.</text>
</comment>
<organism evidence="11 12">
    <name type="scientific">Halanaerobacter jeridensis</name>
    <dbReference type="NCBI Taxonomy" id="706427"/>
    <lineage>
        <taxon>Bacteria</taxon>
        <taxon>Bacillati</taxon>
        <taxon>Bacillota</taxon>
        <taxon>Clostridia</taxon>
        <taxon>Halanaerobiales</taxon>
        <taxon>Halobacteroidaceae</taxon>
        <taxon>Halanaerobacter</taxon>
    </lineage>
</organism>
<feature type="coiled-coil region" evidence="10">
    <location>
        <begin position="182"/>
        <end position="217"/>
    </location>
</feature>
<dbReference type="Pfam" id="PF00343">
    <property type="entry name" value="Phosphorylase"/>
    <property type="match status" value="1"/>
</dbReference>
<evidence type="ECO:0000256" key="2">
    <source>
        <dbReference type="ARBA" id="ARBA00001933"/>
    </source>
</evidence>
<evidence type="ECO:0000256" key="10">
    <source>
        <dbReference type="SAM" id="Coils"/>
    </source>
</evidence>
<keyword evidence="12" id="KW-1185">Reference proteome</keyword>
<comment type="catalytic activity">
    <reaction evidence="1">
        <text>[(1-&gt;4)-alpha-D-glucosyl](n) + phosphate = [(1-&gt;4)-alpha-D-glucosyl](n-1) + alpha-D-glucose 1-phosphate</text>
        <dbReference type="Rhea" id="RHEA:41732"/>
        <dbReference type="Rhea" id="RHEA-COMP:9584"/>
        <dbReference type="Rhea" id="RHEA-COMP:9586"/>
        <dbReference type="ChEBI" id="CHEBI:15444"/>
        <dbReference type="ChEBI" id="CHEBI:43474"/>
        <dbReference type="ChEBI" id="CHEBI:58601"/>
        <dbReference type="EC" id="2.4.1.1"/>
    </reaction>
</comment>
<dbReference type="Gene3D" id="3.40.50.2000">
    <property type="entry name" value="Glycogen Phosphorylase B"/>
    <property type="match status" value="3"/>
</dbReference>
<evidence type="ECO:0000256" key="9">
    <source>
        <dbReference type="ARBA" id="ARBA00025174"/>
    </source>
</evidence>
<keyword evidence="6 11" id="KW-0808">Transferase</keyword>
<dbReference type="EC" id="2.4.1.1" evidence="4"/>
<dbReference type="PANTHER" id="PTHR42655">
    <property type="entry name" value="GLYCOGEN PHOSPHORYLASE"/>
    <property type="match status" value="1"/>
</dbReference>